<accession>A0A3Q3J5D4</accession>
<comment type="function">
    <text evidence="1 11">Core component of nucleosome. Nucleosomes wrap and compact DNA into chromatin, limiting DNA accessibility to the cellular machineries which require DNA as a template. Histones thereby play a central role in transcription regulation, DNA repair, DNA replication and chromosomal stability. DNA accessibility is regulated via a complex set of post-translational modifications of histones, also called histone code, and nucleosome remodeling.</text>
</comment>
<reference evidence="13" key="2">
    <citation type="submission" date="2025-09" db="UniProtKB">
        <authorList>
            <consortium name="Ensembl"/>
        </authorList>
    </citation>
    <scope>IDENTIFICATION</scope>
</reference>
<dbReference type="SMART" id="SM00417">
    <property type="entry name" value="H4"/>
    <property type="match status" value="1"/>
</dbReference>
<dbReference type="PRINTS" id="PR00623">
    <property type="entry name" value="HISTONEH4"/>
</dbReference>
<dbReference type="InterPro" id="IPR001951">
    <property type="entry name" value="Histone_H4"/>
</dbReference>
<reference evidence="13" key="1">
    <citation type="submission" date="2025-08" db="UniProtKB">
        <authorList>
            <consortium name="Ensembl"/>
        </authorList>
    </citation>
    <scope>IDENTIFICATION</scope>
</reference>
<keyword evidence="9 11" id="KW-0539">Nucleus</keyword>
<keyword evidence="8 11" id="KW-0238">DNA-binding</keyword>
<dbReference type="AlphaFoldDB" id="A0A3Q3J5D4"/>
<feature type="domain" description="TATA box binding protein associated factor (TAF) histone-like fold" evidence="12">
    <location>
        <begin position="31"/>
        <end position="91"/>
    </location>
</feature>
<keyword evidence="14" id="KW-1185">Reference proteome</keyword>
<dbReference type="GO" id="GO:0000786">
    <property type="term" value="C:nucleosome"/>
    <property type="evidence" value="ECO:0007669"/>
    <property type="project" value="UniProtKB-KW"/>
</dbReference>
<dbReference type="SUPFAM" id="SSF47113">
    <property type="entry name" value="Histone-fold"/>
    <property type="match status" value="1"/>
</dbReference>
<dbReference type="Ensembl" id="ENSMALT00000012166.1">
    <property type="protein sequence ID" value="ENSMALP00000011910.1"/>
    <property type="gene ID" value="ENSMALG00000008454.1"/>
</dbReference>
<dbReference type="InterPro" id="IPR004823">
    <property type="entry name" value="TAF_TATA-bd_Histone-like_dom"/>
</dbReference>
<evidence type="ECO:0000256" key="2">
    <source>
        <dbReference type="ARBA" id="ARBA00004123"/>
    </source>
</evidence>
<evidence type="ECO:0000256" key="3">
    <source>
        <dbReference type="ARBA" id="ARBA00004286"/>
    </source>
</evidence>
<evidence type="ECO:0000256" key="9">
    <source>
        <dbReference type="ARBA" id="ARBA00023242"/>
    </source>
</evidence>
<organism evidence="13 14">
    <name type="scientific">Monopterus albus</name>
    <name type="common">Swamp eel</name>
    <dbReference type="NCBI Taxonomy" id="43700"/>
    <lineage>
        <taxon>Eukaryota</taxon>
        <taxon>Metazoa</taxon>
        <taxon>Chordata</taxon>
        <taxon>Craniata</taxon>
        <taxon>Vertebrata</taxon>
        <taxon>Euteleostomi</taxon>
        <taxon>Actinopterygii</taxon>
        <taxon>Neopterygii</taxon>
        <taxon>Teleostei</taxon>
        <taxon>Neoteleostei</taxon>
        <taxon>Acanthomorphata</taxon>
        <taxon>Anabantaria</taxon>
        <taxon>Synbranchiformes</taxon>
        <taxon>Synbranchidae</taxon>
        <taxon>Monopterus</taxon>
    </lineage>
</organism>
<sequence>KLSRGKGSGKGLGKGCAKYHCKVLRDNIQGITKPTIRHLARCGGVKLISGFIYKETREVLKVSLENVIRDAVTYIEHAKRKMVTAMDVVYATPMLNSTLLYPLNHSRPQG</sequence>
<protein>
    <recommendedName>
        <fullName evidence="11">Histone H4</fullName>
    </recommendedName>
</protein>
<evidence type="ECO:0000256" key="4">
    <source>
        <dbReference type="ARBA" id="ARBA00006564"/>
    </source>
</evidence>
<dbReference type="GO" id="GO:0005634">
    <property type="term" value="C:nucleus"/>
    <property type="evidence" value="ECO:0007669"/>
    <property type="project" value="UniProtKB-SubCell"/>
</dbReference>
<dbReference type="Gene3D" id="1.10.20.10">
    <property type="entry name" value="Histone, subunit A"/>
    <property type="match status" value="1"/>
</dbReference>
<dbReference type="Pfam" id="PF02969">
    <property type="entry name" value="TAF"/>
    <property type="match status" value="1"/>
</dbReference>
<evidence type="ECO:0000256" key="7">
    <source>
        <dbReference type="ARBA" id="ARBA00022934"/>
    </source>
</evidence>
<dbReference type="GO" id="GO:0046982">
    <property type="term" value="F:protein heterodimerization activity"/>
    <property type="evidence" value="ECO:0007669"/>
    <property type="project" value="InterPro"/>
</dbReference>
<evidence type="ECO:0000256" key="5">
    <source>
        <dbReference type="ARBA" id="ARBA00011538"/>
    </source>
</evidence>
<comment type="similarity">
    <text evidence="4 11">Belongs to the histone H4 family.</text>
</comment>
<dbReference type="InterPro" id="IPR009072">
    <property type="entry name" value="Histone-fold"/>
</dbReference>
<evidence type="ECO:0000313" key="13">
    <source>
        <dbReference type="Ensembl" id="ENSMALP00000011910.1"/>
    </source>
</evidence>
<keyword evidence="10 11" id="KW-0544">Nucleosome core</keyword>
<dbReference type="GO" id="GO:0003677">
    <property type="term" value="F:DNA binding"/>
    <property type="evidence" value="ECO:0007669"/>
    <property type="project" value="UniProtKB-KW"/>
</dbReference>
<dbReference type="FunFam" id="1.10.20.10:FF:000012">
    <property type="entry name" value="Histone H4"/>
    <property type="match status" value="1"/>
</dbReference>
<evidence type="ECO:0000256" key="8">
    <source>
        <dbReference type="ARBA" id="ARBA00023125"/>
    </source>
</evidence>
<dbReference type="PANTHER" id="PTHR10484">
    <property type="entry name" value="HISTONE H4"/>
    <property type="match status" value="1"/>
</dbReference>
<comment type="subunit">
    <text evidence="5 11">The nucleosome is a histone octamer containing two molecules each of H2A, H2B, H3 and H4 assembled in one H3-H4 heterotetramer and two H2A-H2B heterodimers. The octamer wraps approximately 147 bp of DNA.</text>
</comment>
<evidence type="ECO:0000259" key="12">
    <source>
        <dbReference type="Pfam" id="PF02969"/>
    </source>
</evidence>
<evidence type="ECO:0000256" key="6">
    <source>
        <dbReference type="ARBA" id="ARBA00022454"/>
    </source>
</evidence>
<name>A0A3Q3J5D4_MONAL</name>
<dbReference type="CDD" id="cd22912">
    <property type="entry name" value="HFD_H4"/>
    <property type="match status" value="1"/>
</dbReference>
<proteinExistence type="inferred from homology"/>
<dbReference type="STRING" id="43700.ENSMALP00000011910"/>
<dbReference type="GO" id="GO:0030527">
    <property type="term" value="F:structural constituent of chromatin"/>
    <property type="evidence" value="ECO:0007669"/>
    <property type="project" value="InterPro"/>
</dbReference>
<evidence type="ECO:0000256" key="10">
    <source>
        <dbReference type="ARBA" id="ARBA00023269"/>
    </source>
</evidence>
<evidence type="ECO:0000256" key="11">
    <source>
        <dbReference type="RuleBase" id="RU000528"/>
    </source>
</evidence>
<evidence type="ECO:0000256" key="1">
    <source>
        <dbReference type="ARBA" id="ARBA00002001"/>
    </source>
</evidence>
<keyword evidence="7" id="KW-0164">Citrullination</keyword>
<comment type="subcellular location">
    <subcellularLocation>
        <location evidence="3">Chromosome</location>
    </subcellularLocation>
    <subcellularLocation>
        <location evidence="2">Nucleus</location>
    </subcellularLocation>
</comment>
<evidence type="ECO:0000313" key="14">
    <source>
        <dbReference type="Proteomes" id="UP000261600"/>
    </source>
</evidence>
<dbReference type="Proteomes" id="UP000261600">
    <property type="component" value="Unplaced"/>
</dbReference>
<keyword evidence="6 11" id="KW-0158">Chromosome</keyword>